<gene>
    <name evidence="4" type="ORF">TSOC_003622</name>
</gene>
<dbReference type="InterPro" id="IPR003213">
    <property type="entry name" value="Cyt_c_oxidase_su6B"/>
</dbReference>
<dbReference type="GO" id="GO:0045277">
    <property type="term" value="C:respiratory chain complex IV"/>
    <property type="evidence" value="ECO:0007669"/>
    <property type="project" value="InterPro"/>
</dbReference>
<dbReference type="InterPro" id="IPR048280">
    <property type="entry name" value="COX6B-like"/>
</dbReference>
<accession>A0A2J8AB84</accession>
<name>A0A2J8AB84_9CHLO</name>
<evidence type="ECO:0000256" key="1">
    <source>
        <dbReference type="ARBA" id="ARBA00004173"/>
    </source>
</evidence>
<dbReference type="OrthoDB" id="1107506at2759"/>
<dbReference type="AlphaFoldDB" id="A0A2J8AB84"/>
<dbReference type="PANTHER" id="PTHR46281:SF8">
    <property type="entry name" value="CYTOCHROME C OXIDASE SUBUNIT 12, MITOCHONDRIAL"/>
    <property type="match status" value="1"/>
</dbReference>
<comment type="caution">
    <text evidence="4">The sequence shown here is derived from an EMBL/GenBank/DDBJ whole genome shotgun (WGS) entry which is preliminary data.</text>
</comment>
<evidence type="ECO:0000313" key="5">
    <source>
        <dbReference type="Proteomes" id="UP000236333"/>
    </source>
</evidence>
<dbReference type="Proteomes" id="UP000236333">
    <property type="component" value="Unassembled WGS sequence"/>
</dbReference>
<evidence type="ECO:0000256" key="3">
    <source>
        <dbReference type="ARBA" id="ARBA00023157"/>
    </source>
</evidence>
<comment type="subcellular location">
    <subcellularLocation>
        <location evidence="1">Mitochondrion</location>
    </subcellularLocation>
</comment>
<dbReference type="Gene3D" id="1.10.10.140">
    <property type="entry name" value="Cytochrome c oxidase, subunit VIb"/>
    <property type="match status" value="1"/>
</dbReference>
<dbReference type="Pfam" id="PF02297">
    <property type="entry name" value="COX6B"/>
    <property type="match status" value="1"/>
</dbReference>
<dbReference type="CDD" id="cd00926">
    <property type="entry name" value="Cyt_c_Oxidase_VIb"/>
    <property type="match status" value="1"/>
</dbReference>
<protein>
    <submittedName>
        <fullName evidence="4">Cytochrome c oxidase subunit 6b-1</fullName>
    </submittedName>
</protein>
<dbReference type="EMBL" id="PGGS01000080">
    <property type="protein sequence ID" value="PNH09733.1"/>
    <property type="molecule type" value="Genomic_DNA"/>
</dbReference>
<dbReference type="PROSITE" id="PS51808">
    <property type="entry name" value="CHCH"/>
    <property type="match status" value="1"/>
</dbReference>
<keyword evidence="3" id="KW-1015">Disulfide bond</keyword>
<dbReference type="PANTHER" id="PTHR46281">
    <property type="entry name" value="CYTOCHROME C OXIDASE SUBUNIT 6B"/>
    <property type="match status" value="1"/>
</dbReference>
<dbReference type="InterPro" id="IPR036549">
    <property type="entry name" value="CX6/COA6-like_sf"/>
</dbReference>
<reference evidence="4 5" key="1">
    <citation type="journal article" date="2017" name="Mol. Biol. Evol.">
        <title>The 4-celled Tetrabaena socialis nuclear genome reveals the essential components for genetic control of cell number at the origin of multicellularity in the volvocine lineage.</title>
        <authorList>
            <person name="Featherston J."/>
            <person name="Arakaki Y."/>
            <person name="Hanschen E.R."/>
            <person name="Ferris P.J."/>
            <person name="Michod R.E."/>
            <person name="Olson B.J.S.C."/>
            <person name="Nozaki H."/>
            <person name="Durand P.M."/>
        </authorList>
    </citation>
    <scope>NUCLEOTIDE SEQUENCE [LARGE SCALE GENOMIC DNA]</scope>
    <source>
        <strain evidence="4 5">NIES-571</strain>
    </source>
</reference>
<organism evidence="4 5">
    <name type="scientific">Tetrabaena socialis</name>
    <dbReference type="NCBI Taxonomy" id="47790"/>
    <lineage>
        <taxon>Eukaryota</taxon>
        <taxon>Viridiplantae</taxon>
        <taxon>Chlorophyta</taxon>
        <taxon>core chlorophytes</taxon>
        <taxon>Chlorophyceae</taxon>
        <taxon>CS clade</taxon>
        <taxon>Chlamydomonadales</taxon>
        <taxon>Tetrabaenaceae</taxon>
        <taxon>Tetrabaena</taxon>
    </lineage>
</organism>
<dbReference type="GO" id="GO:0005739">
    <property type="term" value="C:mitochondrion"/>
    <property type="evidence" value="ECO:0007669"/>
    <property type="project" value="UniProtKB-SubCell"/>
</dbReference>
<evidence type="ECO:0000256" key="2">
    <source>
        <dbReference type="ARBA" id="ARBA00023128"/>
    </source>
</evidence>
<sequence>MGNQFSVRADSEVLLVVEEEPAPPPPPAPAPKKAKATVVTLESLSAEELDELKNEVVSELVTKIAGEDGEKLQDFLEPELITAPYDPRFPNRNQARHCFVRFNEYYKCIYERGEDHARCQFYQKAYQAMCPSEWVESWQELREKGLWTGKY</sequence>
<keyword evidence="5" id="KW-1185">Reference proteome</keyword>
<proteinExistence type="predicted"/>
<keyword evidence="2" id="KW-0496">Mitochondrion</keyword>
<dbReference type="SUPFAM" id="SSF47694">
    <property type="entry name" value="Cytochrome c oxidase subunit h"/>
    <property type="match status" value="1"/>
</dbReference>
<evidence type="ECO:0000313" key="4">
    <source>
        <dbReference type="EMBL" id="PNH09733.1"/>
    </source>
</evidence>